<gene>
    <name evidence="1" type="ORF">ENL91_02810</name>
</gene>
<sequence length="116" mass="12796">MEREGVDKDKEKNIGIFNGSAKVGEVLAGFTQVAITPQDMSSPIALQMALSRIYEAMTKVVETGPKKKFIAEVRFTDSMGNPVVFALDLGDKMPHFTSNEVKARILVELYEEGQSQ</sequence>
<comment type="caution">
    <text evidence="1">The sequence shown here is derived from an EMBL/GenBank/DDBJ whole genome shotgun (WGS) entry which is preliminary data.</text>
</comment>
<dbReference type="AlphaFoldDB" id="A0A7J3V095"/>
<name>A0A7J3V095_9CREN</name>
<organism evidence="1">
    <name type="scientific">Candidatus Methanosuratincola petrocarbonis</name>
    <name type="common">ex Vanwonterghem et al. 2016</name>
    <dbReference type="NCBI Taxonomy" id="1867261"/>
    <lineage>
        <taxon>Archaea</taxon>
        <taxon>Thermoproteota</taxon>
        <taxon>Methanosuratincolia</taxon>
        <taxon>Candidatus Methanomethylicales</taxon>
        <taxon>Candidatus Methanomethylicaceae</taxon>
        <taxon>Candidatus Methanosuratincola (ex Vanwonterghem et al. 2016)</taxon>
    </lineage>
</organism>
<accession>A0A7J3V095</accession>
<evidence type="ECO:0000313" key="1">
    <source>
        <dbReference type="EMBL" id="HHI49083.1"/>
    </source>
</evidence>
<protein>
    <submittedName>
        <fullName evidence="1">Uncharacterized protein</fullName>
    </submittedName>
</protein>
<reference evidence="1" key="1">
    <citation type="journal article" date="2020" name="mSystems">
        <title>Genome- and Community-Level Interaction Insights into Carbon Utilization and Element Cycling Functions of Hydrothermarchaeota in Hydrothermal Sediment.</title>
        <authorList>
            <person name="Zhou Z."/>
            <person name="Liu Y."/>
            <person name="Xu W."/>
            <person name="Pan J."/>
            <person name="Luo Z.H."/>
            <person name="Li M."/>
        </authorList>
    </citation>
    <scope>NUCLEOTIDE SEQUENCE [LARGE SCALE GENOMIC DNA]</scope>
    <source>
        <strain evidence="1">SpSt-1038</strain>
    </source>
</reference>
<dbReference type="EMBL" id="DRVT01000033">
    <property type="protein sequence ID" value="HHI49083.1"/>
    <property type="molecule type" value="Genomic_DNA"/>
</dbReference>
<proteinExistence type="predicted"/>